<dbReference type="InParanoid" id="A0A2R5G8A0"/>
<dbReference type="Gene3D" id="3.30.1330.40">
    <property type="entry name" value="RutC-like"/>
    <property type="match status" value="1"/>
</dbReference>
<dbReference type="CDD" id="cd06154">
    <property type="entry name" value="YjgF_YER057c_UK114_like_6"/>
    <property type="match status" value="1"/>
</dbReference>
<dbReference type="SUPFAM" id="SSF55298">
    <property type="entry name" value="YjgF-like"/>
    <property type="match status" value="1"/>
</dbReference>
<protein>
    <submittedName>
        <fullName evidence="1">RutC family protein C23G10.2</fullName>
    </submittedName>
</protein>
<evidence type="ECO:0000313" key="2">
    <source>
        <dbReference type="Proteomes" id="UP000241890"/>
    </source>
</evidence>
<name>A0A2R5G8A0_9STRA</name>
<reference evidence="1 2" key="1">
    <citation type="submission" date="2017-12" db="EMBL/GenBank/DDBJ databases">
        <title>Sequencing, de novo assembly and annotation of complete genome of a new Thraustochytrid species, strain FCC1311.</title>
        <authorList>
            <person name="Sedici K."/>
            <person name="Godart F."/>
            <person name="Aiese Cigliano R."/>
            <person name="Sanseverino W."/>
            <person name="Barakat M."/>
            <person name="Ortet P."/>
            <person name="Marechal E."/>
            <person name="Cagnac O."/>
            <person name="Amato A."/>
        </authorList>
    </citation>
    <scope>NUCLEOTIDE SEQUENCE [LARGE SCALE GENOMIC DNA]</scope>
</reference>
<dbReference type="PANTHER" id="PTHR43857">
    <property type="entry name" value="BLR7761 PROTEIN"/>
    <property type="match status" value="1"/>
</dbReference>
<dbReference type="EMBL" id="BEYU01000028">
    <property type="protein sequence ID" value="GBG27220.1"/>
    <property type="molecule type" value="Genomic_DNA"/>
</dbReference>
<organism evidence="1 2">
    <name type="scientific">Hondaea fermentalgiana</name>
    <dbReference type="NCBI Taxonomy" id="2315210"/>
    <lineage>
        <taxon>Eukaryota</taxon>
        <taxon>Sar</taxon>
        <taxon>Stramenopiles</taxon>
        <taxon>Bigyra</taxon>
        <taxon>Labyrinthulomycetes</taxon>
        <taxon>Thraustochytrida</taxon>
        <taxon>Thraustochytriidae</taxon>
        <taxon>Hondaea</taxon>
    </lineage>
</organism>
<dbReference type="Pfam" id="PF01042">
    <property type="entry name" value="Ribonuc_L-PSP"/>
    <property type="match status" value="1"/>
</dbReference>
<dbReference type="AlphaFoldDB" id="A0A2R5G8A0"/>
<accession>A0A2R5G8A0</accession>
<sequence length="126" mass="13460">MSRQHVSSGGAWEAQVGYARAVRVGPTVHLSGTTAPGADARAQTEAIFEIAEKALAALGARLEDVVRTRMYVIDIEKDWPAIAEVHQARLGKTPPAATMVQVAKFIAPEVKVEIEMEAIIPGQSSL</sequence>
<dbReference type="InterPro" id="IPR035959">
    <property type="entry name" value="RutC-like_sf"/>
</dbReference>
<keyword evidence="2" id="KW-1185">Reference proteome</keyword>
<dbReference type="Proteomes" id="UP000241890">
    <property type="component" value="Unassembled WGS sequence"/>
</dbReference>
<proteinExistence type="predicted"/>
<comment type="caution">
    <text evidence="1">The sequence shown here is derived from an EMBL/GenBank/DDBJ whole genome shotgun (WGS) entry which is preliminary data.</text>
</comment>
<gene>
    <name evidence="1" type="ORF">FCC1311_034422</name>
</gene>
<dbReference type="OrthoDB" id="686384at2759"/>
<dbReference type="PANTHER" id="PTHR43857:SF1">
    <property type="entry name" value="YJGH FAMILY PROTEIN"/>
    <property type="match status" value="1"/>
</dbReference>
<dbReference type="InterPro" id="IPR006175">
    <property type="entry name" value="YjgF/YER057c/UK114"/>
</dbReference>
<evidence type="ECO:0000313" key="1">
    <source>
        <dbReference type="EMBL" id="GBG27220.1"/>
    </source>
</evidence>